<dbReference type="AlphaFoldDB" id="A0AAV4SCS7"/>
<accession>A0AAV4SCS7</accession>
<dbReference type="EMBL" id="BPLQ01007537">
    <property type="protein sequence ID" value="GIY30744.1"/>
    <property type="molecule type" value="Genomic_DNA"/>
</dbReference>
<evidence type="ECO:0000256" key="1">
    <source>
        <dbReference type="SAM" id="MobiDB-lite"/>
    </source>
</evidence>
<sequence>MQGTRKLAGQVSPVLMIGGGKPANTITVLEEEQRYCAGKREHLGKPACNLSEQSIFPKSSWLVAHHLQVVAKPSQNGISIHDKQSGRHLVCEEEKEMTAHTYVALGLNFHRISITCSFHQNKGISIYEKAVQLSTVAYLRPRNGKLPMSSLLCLSSPQPAGDPGTADHQKREFYSYARDS</sequence>
<reference evidence="2 3" key="1">
    <citation type="submission" date="2021-06" db="EMBL/GenBank/DDBJ databases">
        <title>Caerostris darwini draft genome.</title>
        <authorList>
            <person name="Kono N."/>
            <person name="Arakawa K."/>
        </authorList>
    </citation>
    <scope>NUCLEOTIDE SEQUENCE [LARGE SCALE GENOMIC DNA]</scope>
</reference>
<evidence type="ECO:0000313" key="3">
    <source>
        <dbReference type="Proteomes" id="UP001054837"/>
    </source>
</evidence>
<proteinExistence type="predicted"/>
<feature type="region of interest" description="Disordered" evidence="1">
    <location>
        <begin position="157"/>
        <end position="180"/>
    </location>
</feature>
<gene>
    <name evidence="2" type="ORF">CDAR_517741</name>
</gene>
<evidence type="ECO:0000313" key="2">
    <source>
        <dbReference type="EMBL" id="GIY30744.1"/>
    </source>
</evidence>
<organism evidence="2 3">
    <name type="scientific">Caerostris darwini</name>
    <dbReference type="NCBI Taxonomy" id="1538125"/>
    <lineage>
        <taxon>Eukaryota</taxon>
        <taxon>Metazoa</taxon>
        <taxon>Ecdysozoa</taxon>
        <taxon>Arthropoda</taxon>
        <taxon>Chelicerata</taxon>
        <taxon>Arachnida</taxon>
        <taxon>Araneae</taxon>
        <taxon>Araneomorphae</taxon>
        <taxon>Entelegynae</taxon>
        <taxon>Araneoidea</taxon>
        <taxon>Araneidae</taxon>
        <taxon>Caerostris</taxon>
    </lineage>
</organism>
<feature type="compositionally biased region" description="Basic and acidic residues" evidence="1">
    <location>
        <begin position="165"/>
        <end position="180"/>
    </location>
</feature>
<protein>
    <submittedName>
        <fullName evidence="2">Uncharacterized protein</fullName>
    </submittedName>
</protein>
<comment type="caution">
    <text evidence="2">The sequence shown here is derived from an EMBL/GenBank/DDBJ whole genome shotgun (WGS) entry which is preliminary data.</text>
</comment>
<name>A0AAV4SCS7_9ARAC</name>
<dbReference type="Proteomes" id="UP001054837">
    <property type="component" value="Unassembled WGS sequence"/>
</dbReference>
<keyword evidence="3" id="KW-1185">Reference proteome</keyword>